<organism evidence="1 2">
    <name type="scientific">Dioscorea zingiberensis</name>
    <dbReference type="NCBI Taxonomy" id="325984"/>
    <lineage>
        <taxon>Eukaryota</taxon>
        <taxon>Viridiplantae</taxon>
        <taxon>Streptophyta</taxon>
        <taxon>Embryophyta</taxon>
        <taxon>Tracheophyta</taxon>
        <taxon>Spermatophyta</taxon>
        <taxon>Magnoliopsida</taxon>
        <taxon>Liliopsida</taxon>
        <taxon>Dioscoreales</taxon>
        <taxon>Dioscoreaceae</taxon>
        <taxon>Dioscorea</taxon>
    </lineage>
</organism>
<dbReference type="PANTHER" id="PTHR38542:SF2">
    <property type="entry name" value="REPLICATION FACTOR A C-TERMINAL DOMAIN-CONTAINING PROTEIN"/>
    <property type="match status" value="1"/>
</dbReference>
<proteinExistence type="predicted"/>
<dbReference type="OrthoDB" id="2446218at2759"/>
<protein>
    <submittedName>
        <fullName evidence="1">Uncharacterized protein</fullName>
    </submittedName>
</protein>
<comment type="caution">
    <text evidence="1">The sequence shown here is derived from an EMBL/GenBank/DDBJ whole genome shotgun (WGS) entry which is preliminary data.</text>
</comment>
<reference evidence="1" key="1">
    <citation type="submission" date="2021-03" db="EMBL/GenBank/DDBJ databases">
        <authorList>
            <person name="Li Z."/>
            <person name="Yang C."/>
        </authorList>
    </citation>
    <scope>NUCLEOTIDE SEQUENCE</scope>
    <source>
        <strain evidence="1">Dzin_1.0</strain>
        <tissue evidence="1">Leaf</tissue>
    </source>
</reference>
<reference evidence="1" key="2">
    <citation type="journal article" date="2022" name="Hortic Res">
        <title>The genome of Dioscorea zingiberensis sheds light on the biosynthesis, origin and evolution of the medicinally important diosgenin saponins.</title>
        <authorList>
            <person name="Li Y."/>
            <person name="Tan C."/>
            <person name="Li Z."/>
            <person name="Guo J."/>
            <person name="Li S."/>
            <person name="Chen X."/>
            <person name="Wang C."/>
            <person name="Dai X."/>
            <person name="Yang H."/>
            <person name="Song W."/>
            <person name="Hou L."/>
            <person name="Xu J."/>
            <person name="Tong Z."/>
            <person name="Xu A."/>
            <person name="Yuan X."/>
            <person name="Wang W."/>
            <person name="Yang Q."/>
            <person name="Chen L."/>
            <person name="Sun Z."/>
            <person name="Wang K."/>
            <person name="Pan B."/>
            <person name="Chen J."/>
            <person name="Bao Y."/>
            <person name="Liu F."/>
            <person name="Qi X."/>
            <person name="Gang D.R."/>
            <person name="Wen J."/>
            <person name="Li J."/>
        </authorList>
    </citation>
    <scope>NUCLEOTIDE SEQUENCE</scope>
    <source>
        <strain evidence="1">Dzin_1.0</strain>
    </source>
</reference>
<dbReference type="SUPFAM" id="SSF50249">
    <property type="entry name" value="Nucleic acid-binding proteins"/>
    <property type="match status" value="1"/>
</dbReference>
<evidence type="ECO:0000313" key="1">
    <source>
        <dbReference type="EMBL" id="KAJ0984506.1"/>
    </source>
</evidence>
<dbReference type="AlphaFoldDB" id="A0A9D5D3J9"/>
<dbReference type="Proteomes" id="UP001085076">
    <property type="component" value="Miscellaneous, Linkage group lg01"/>
</dbReference>
<keyword evidence="2" id="KW-1185">Reference proteome</keyword>
<dbReference type="PANTHER" id="PTHR38542">
    <property type="entry name" value="OS04G0450500 PROTEIN"/>
    <property type="match status" value="1"/>
</dbReference>
<dbReference type="EMBL" id="JAGGNH010000001">
    <property type="protein sequence ID" value="KAJ0984506.1"/>
    <property type="molecule type" value="Genomic_DNA"/>
</dbReference>
<name>A0A9D5D3J9_9LILI</name>
<sequence length="398" mass="45533">MAAIGWYGPLIDLSEAASHLDDFVQLLVFVHRSQAIQKSNGSSKGKLLKFDIQVGDNTRSYFPVSVWQKHLWSTIVAGDIIFLQNVKIVKFRDVLEASTVQVTGVQVLVNFQRFATIKGNTEVILKCSLGERTSEKLRRVVEWVQLTESATLHLQPVNEKCHPAKNWKLHEEKVMQKYLSISELPYLSHSNGANFFAWISEISCSSMGGHGAIENGQLFHSRRLTILSDFKVEEFICTGCKLCGSPMDSRYVAEESEIPLYCKKSSKYLHDVCFIYRPFLLHVRDETGQIPLLVKNKAAEILFGGISAEDVYKCYMEEKKNKVPHQEHYGNPQLRSTIRNESQRTRSIPNFYRVLLIMMKLLMQEDKNSPFLFEILVDVDQKSKFELVSLTMPCNTLR</sequence>
<evidence type="ECO:0000313" key="2">
    <source>
        <dbReference type="Proteomes" id="UP001085076"/>
    </source>
</evidence>
<dbReference type="Gene3D" id="2.40.50.140">
    <property type="entry name" value="Nucleic acid-binding proteins"/>
    <property type="match status" value="1"/>
</dbReference>
<dbReference type="InterPro" id="IPR012340">
    <property type="entry name" value="NA-bd_OB-fold"/>
</dbReference>
<gene>
    <name evidence="1" type="ORF">J5N97_002862</name>
</gene>
<accession>A0A9D5D3J9</accession>